<dbReference type="EMBL" id="CP144692">
    <property type="protein sequence ID" value="WVY98391.1"/>
    <property type="molecule type" value="Genomic_DNA"/>
</dbReference>
<dbReference type="AlphaFoldDB" id="A0AAQ3MWJ7"/>
<evidence type="ECO:0000313" key="2">
    <source>
        <dbReference type="Proteomes" id="UP001374535"/>
    </source>
</evidence>
<proteinExistence type="predicted"/>
<keyword evidence="2" id="KW-1185">Reference proteome</keyword>
<reference evidence="1 2" key="1">
    <citation type="journal article" date="2023" name="Life. Sci Alliance">
        <title>Evolutionary insights into 3D genome organization and epigenetic landscape of Vigna mungo.</title>
        <authorList>
            <person name="Junaid A."/>
            <person name="Singh B."/>
            <person name="Bhatia S."/>
        </authorList>
    </citation>
    <scope>NUCLEOTIDE SEQUENCE [LARGE SCALE GENOMIC DNA]</scope>
    <source>
        <strain evidence="1">Urdbean</strain>
    </source>
</reference>
<protein>
    <submittedName>
        <fullName evidence="1">Uncharacterized protein</fullName>
    </submittedName>
</protein>
<accession>A0AAQ3MWJ7</accession>
<evidence type="ECO:0000313" key="1">
    <source>
        <dbReference type="EMBL" id="WVY98391.1"/>
    </source>
</evidence>
<dbReference type="PANTHER" id="PTHR11439">
    <property type="entry name" value="GAG-POL-RELATED RETROTRANSPOSON"/>
    <property type="match status" value="1"/>
</dbReference>
<dbReference type="Proteomes" id="UP001374535">
    <property type="component" value="Chromosome 9"/>
</dbReference>
<sequence>MALEVYIDSLSVFLQWTLLLRFIVKFHCDEGGPLIDPLLYYYLVGSHNYMTITCPAISFAAQQVSQFMHSPCIFIWPVVQLIICFFEDTSICNLFLPMEKPASVGCYSVADLAGYLDTKRSITSWCVYLGPTLLSWKCGKQSCVSKSSTELEY</sequence>
<gene>
    <name evidence="1" type="ORF">V8G54_030542</name>
</gene>
<dbReference type="PANTHER" id="PTHR11439:SF497">
    <property type="entry name" value="CYSTEINE-RICH RLK (RECEPTOR-LIKE PROTEIN KINASE) 8"/>
    <property type="match status" value="1"/>
</dbReference>
<organism evidence="1 2">
    <name type="scientific">Vigna mungo</name>
    <name type="common">Black gram</name>
    <name type="synonym">Phaseolus mungo</name>
    <dbReference type="NCBI Taxonomy" id="3915"/>
    <lineage>
        <taxon>Eukaryota</taxon>
        <taxon>Viridiplantae</taxon>
        <taxon>Streptophyta</taxon>
        <taxon>Embryophyta</taxon>
        <taxon>Tracheophyta</taxon>
        <taxon>Spermatophyta</taxon>
        <taxon>Magnoliopsida</taxon>
        <taxon>eudicotyledons</taxon>
        <taxon>Gunneridae</taxon>
        <taxon>Pentapetalae</taxon>
        <taxon>rosids</taxon>
        <taxon>fabids</taxon>
        <taxon>Fabales</taxon>
        <taxon>Fabaceae</taxon>
        <taxon>Papilionoideae</taxon>
        <taxon>50 kb inversion clade</taxon>
        <taxon>NPAAA clade</taxon>
        <taxon>indigoferoid/millettioid clade</taxon>
        <taxon>Phaseoleae</taxon>
        <taxon>Vigna</taxon>
    </lineage>
</organism>
<name>A0AAQ3MWJ7_VIGMU</name>